<reference evidence="1 2" key="1">
    <citation type="submission" date="2016-03" db="EMBL/GenBank/DDBJ databases">
        <title>Fine-scale spatial genetic structure of a fungal parasite of coffee scale insects.</title>
        <authorList>
            <person name="Jackson D."/>
            <person name="Zemenick K.A."/>
            <person name="Malloure B."/>
            <person name="Quandt C.A."/>
            <person name="James T.Y."/>
        </authorList>
    </citation>
    <scope>NUCLEOTIDE SEQUENCE [LARGE SCALE GENOMIC DNA]</scope>
    <source>
        <strain evidence="1 2">UM487</strain>
    </source>
</reference>
<proteinExistence type="predicted"/>
<evidence type="ECO:0000313" key="1">
    <source>
        <dbReference type="EMBL" id="OAR00779.1"/>
    </source>
</evidence>
<organism evidence="1 2">
    <name type="scientific">Cordyceps confragosa</name>
    <name type="common">Lecanicillium lecanii</name>
    <dbReference type="NCBI Taxonomy" id="2714763"/>
    <lineage>
        <taxon>Eukaryota</taxon>
        <taxon>Fungi</taxon>
        <taxon>Dikarya</taxon>
        <taxon>Ascomycota</taxon>
        <taxon>Pezizomycotina</taxon>
        <taxon>Sordariomycetes</taxon>
        <taxon>Hypocreomycetidae</taxon>
        <taxon>Hypocreales</taxon>
        <taxon>Cordycipitaceae</taxon>
        <taxon>Akanthomyces</taxon>
    </lineage>
</organism>
<accession>A0A179IGE7</accession>
<name>A0A179IGE7_CORDF</name>
<gene>
    <name evidence="1" type="ORF">LLEC1_06270</name>
</gene>
<dbReference type="OrthoDB" id="4895274at2759"/>
<keyword evidence="2" id="KW-1185">Reference proteome</keyword>
<dbReference type="OMA" id="SPIGKFK"/>
<dbReference type="AlphaFoldDB" id="A0A179IGE7"/>
<comment type="caution">
    <text evidence="1">The sequence shown here is derived from an EMBL/GenBank/DDBJ whole genome shotgun (WGS) entry which is preliminary data.</text>
</comment>
<sequence length="229" mass="25636">MPPTAAESMEMRESIKTRLRNIHGLYFFDKMPMTGRNERDNDIIDALHSETASGPVAAENSLTHLMLASNVLWDVLVKQGPDIFWKSVSQAKGGTLPPSISMDLVLAFVRARDRFLRCFHKASHDVDSLLVAYAQHLLEKFQTLGSMTILGSPVDWCLSAWEIQTAEGLIPRGPVRQLSRNKFELSPSATNLLVPARCISPIGKFKANLMGLAEDIIQQPPWQRELKQQ</sequence>
<evidence type="ECO:0000313" key="2">
    <source>
        <dbReference type="Proteomes" id="UP000243081"/>
    </source>
</evidence>
<dbReference type="Proteomes" id="UP000243081">
    <property type="component" value="Unassembled WGS sequence"/>
</dbReference>
<dbReference type="EMBL" id="LUKN01001527">
    <property type="protein sequence ID" value="OAR00779.1"/>
    <property type="molecule type" value="Genomic_DNA"/>
</dbReference>
<protein>
    <submittedName>
        <fullName evidence="1">Uncharacterized protein</fullName>
    </submittedName>
</protein>